<name>A0A166ZCF1_9HYPO</name>
<feature type="region of interest" description="Disordered" evidence="1">
    <location>
        <begin position="1"/>
        <end position="36"/>
    </location>
</feature>
<comment type="caution">
    <text evidence="3">The sequence shown here is derived from an EMBL/GenBank/DDBJ whole genome shotgun (WGS) entry which is preliminary data.</text>
</comment>
<feature type="compositionally biased region" description="Pro residues" evidence="1">
    <location>
        <begin position="22"/>
        <end position="36"/>
    </location>
</feature>
<evidence type="ECO:0000256" key="2">
    <source>
        <dbReference type="SAM" id="Phobius"/>
    </source>
</evidence>
<evidence type="ECO:0000313" key="3">
    <source>
        <dbReference type="EMBL" id="OAA37780.1"/>
    </source>
</evidence>
<dbReference type="AlphaFoldDB" id="A0A166ZCF1"/>
<dbReference type="OrthoDB" id="10385483at2759"/>
<keyword evidence="2" id="KW-1133">Transmembrane helix</keyword>
<proteinExistence type="predicted"/>
<feature type="transmembrane region" description="Helical" evidence="2">
    <location>
        <begin position="129"/>
        <end position="148"/>
    </location>
</feature>
<feature type="transmembrane region" description="Helical" evidence="2">
    <location>
        <begin position="88"/>
        <end position="117"/>
    </location>
</feature>
<accession>A0A166ZCF1</accession>
<dbReference type="EMBL" id="AZHA01000029">
    <property type="protein sequence ID" value="OAA37780.1"/>
    <property type="molecule type" value="Genomic_DNA"/>
</dbReference>
<gene>
    <name evidence="3" type="ORF">BBO_07488</name>
</gene>
<protein>
    <submittedName>
        <fullName evidence="3">Uncharacterized protein</fullName>
    </submittedName>
</protein>
<keyword evidence="2" id="KW-0472">Membrane</keyword>
<evidence type="ECO:0000313" key="4">
    <source>
        <dbReference type="Proteomes" id="UP000076863"/>
    </source>
</evidence>
<sequence length="165" mass="18100">MERGKEEQTAGPEEASADGRETPPPPYSGSETPPRPIPADLYRIIGVGGMHGDWANTTRPRLFPESLYLFVHDGALHSFLARSFCVRIWLLIGAYFCISTSFLVPLAPVVVCCRAVYSVYHGRLAELGYLPWYAQFLPLVSLPGLVSIPAHRRTTLGTATANEPS</sequence>
<keyword evidence="2" id="KW-0812">Transmembrane</keyword>
<dbReference type="Proteomes" id="UP000076863">
    <property type="component" value="Unassembled WGS sequence"/>
</dbReference>
<evidence type="ECO:0000256" key="1">
    <source>
        <dbReference type="SAM" id="MobiDB-lite"/>
    </source>
</evidence>
<keyword evidence="4" id="KW-1185">Reference proteome</keyword>
<organism evidence="3 4">
    <name type="scientific">Beauveria brongniartii RCEF 3172</name>
    <dbReference type="NCBI Taxonomy" id="1081107"/>
    <lineage>
        <taxon>Eukaryota</taxon>
        <taxon>Fungi</taxon>
        <taxon>Dikarya</taxon>
        <taxon>Ascomycota</taxon>
        <taxon>Pezizomycotina</taxon>
        <taxon>Sordariomycetes</taxon>
        <taxon>Hypocreomycetidae</taxon>
        <taxon>Hypocreales</taxon>
        <taxon>Cordycipitaceae</taxon>
        <taxon>Beauveria</taxon>
        <taxon>Beauveria brongniartii</taxon>
    </lineage>
</organism>
<reference evidence="3 4" key="1">
    <citation type="journal article" date="2016" name="Genome Biol. Evol.">
        <title>Divergent and convergent evolution of fungal pathogenicity.</title>
        <authorList>
            <person name="Shang Y."/>
            <person name="Xiao G."/>
            <person name="Zheng P."/>
            <person name="Cen K."/>
            <person name="Zhan S."/>
            <person name="Wang C."/>
        </authorList>
    </citation>
    <scope>NUCLEOTIDE SEQUENCE [LARGE SCALE GENOMIC DNA]</scope>
    <source>
        <strain evidence="3 4">RCEF 3172</strain>
    </source>
</reference>